<protein>
    <submittedName>
        <fullName evidence="1">Uncharacterized protein</fullName>
    </submittedName>
</protein>
<comment type="caution">
    <text evidence="1">The sequence shown here is derived from an EMBL/GenBank/DDBJ whole genome shotgun (WGS) entry which is preliminary data.</text>
</comment>
<evidence type="ECO:0000313" key="2">
    <source>
        <dbReference type="Proteomes" id="UP001412067"/>
    </source>
</evidence>
<dbReference type="Proteomes" id="UP001412067">
    <property type="component" value="Unassembled WGS sequence"/>
</dbReference>
<evidence type="ECO:0000313" key="1">
    <source>
        <dbReference type="EMBL" id="KAK8968992.1"/>
    </source>
</evidence>
<accession>A0ABR2MYQ8</accession>
<sequence>MVSIFPSLFPDLFSHLSLSFSLQDSLACYIKLSYVYTCILSFYIWHFTPPNLQIFSSLQPKSQILGILRSGQSATAFWVFPDRNTLEEVSKFCNSALQSAKIE</sequence>
<proteinExistence type="predicted"/>
<name>A0ABR2MYQ8_9ASPA</name>
<keyword evidence="2" id="KW-1185">Reference proteome</keyword>
<gene>
    <name evidence="1" type="ORF">KSP40_PGU008093</name>
</gene>
<dbReference type="EMBL" id="JBBWWR010000003">
    <property type="protein sequence ID" value="KAK8968992.1"/>
    <property type="molecule type" value="Genomic_DNA"/>
</dbReference>
<reference evidence="1 2" key="1">
    <citation type="journal article" date="2022" name="Nat. Plants">
        <title>Genomes of leafy and leafless Platanthera orchids illuminate the evolution of mycoheterotrophy.</title>
        <authorList>
            <person name="Li M.H."/>
            <person name="Liu K.W."/>
            <person name="Li Z."/>
            <person name="Lu H.C."/>
            <person name="Ye Q.L."/>
            <person name="Zhang D."/>
            <person name="Wang J.Y."/>
            <person name="Li Y.F."/>
            <person name="Zhong Z.M."/>
            <person name="Liu X."/>
            <person name="Yu X."/>
            <person name="Liu D.K."/>
            <person name="Tu X.D."/>
            <person name="Liu B."/>
            <person name="Hao Y."/>
            <person name="Liao X.Y."/>
            <person name="Jiang Y.T."/>
            <person name="Sun W.H."/>
            <person name="Chen J."/>
            <person name="Chen Y.Q."/>
            <person name="Ai Y."/>
            <person name="Zhai J.W."/>
            <person name="Wu S.S."/>
            <person name="Zhou Z."/>
            <person name="Hsiao Y.Y."/>
            <person name="Wu W.L."/>
            <person name="Chen Y.Y."/>
            <person name="Lin Y.F."/>
            <person name="Hsu J.L."/>
            <person name="Li C.Y."/>
            <person name="Wang Z.W."/>
            <person name="Zhao X."/>
            <person name="Zhong W.Y."/>
            <person name="Ma X.K."/>
            <person name="Ma L."/>
            <person name="Huang J."/>
            <person name="Chen G.Z."/>
            <person name="Huang M.Z."/>
            <person name="Huang L."/>
            <person name="Peng D.H."/>
            <person name="Luo Y.B."/>
            <person name="Zou S.Q."/>
            <person name="Chen S.P."/>
            <person name="Lan S."/>
            <person name="Tsai W.C."/>
            <person name="Van de Peer Y."/>
            <person name="Liu Z.J."/>
        </authorList>
    </citation>
    <scope>NUCLEOTIDE SEQUENCE [LARGE SCALE GENOMIC DNA]</scope>
    <source>
        <strain evidence="1">Lor288</strain>
    </source>
</reference>
<organism evidence="1 2">
    <name type="scientific">Platanthera guangdongensis</name>
    <dbReference type="NCBI Taxonomy" id="2320717"/>
    <lineage>
        <taxon>Eukaryota</taxon>
        <taxon>Viridiplantae</taxon>
        <taxon>Streptophyta</taxon>
        <taxon>Embryophyta</taxon>
        <taxon>Tracheophyta</taxon>
        <taxon>Spermatophyta</taxon>
        <taxon>Magnoliopsida</taxon>
        <taxon>Liliopsida</taxon>
        <taxon>Asparagales</taxon>
        <taxon>Orchidaceae</taxon>
        <taxon>Orchidoideae</taxon>
        <taxon>Orchideae</taxon>
        <taxon>Orchidinae</taxon>
        <taxon>Platanthera</taxon>
    </lineage>
</organism>